<reference evidence="3" key="1">
    <citation type="journal article" date="2007" name="Plant Cell">
        <title>Dothideomycete-plant interactions illuminated by genome sequencing and EST analysis of the wheat pathogen Stagonospora nodorum.</title>
        <authorList>
            <person name="Hane J.K."/>
            <person name="Lowe R.G."/>
            <person name="Solomon P.S."/>
            <person name="Tan K.C."/>
            <person name="Schoch C.L."/>
            <person name="Spatafora J.W."/>
            <person name="Crous P.W."/>
            <person name="Kodira C."/>
            <person name="Birren B.W."/>
            <person name="Galagan J.E."/>
            <person name="Torriani S.F."/>
            <person name="McDonald B.A."/>
            <person name="Oliver R.P."/>
        </authorList>
    </citation>
    <scope>NUCLEOTIDE SEQUENCE [LARGE SCALE GENOMIC DNA]</scope>
    <source>
        <strain evidence="3">SN15 / ATCC MYA-4574 / FGSC 10173</strain>
    </source>
</reference>
<organism evidence="2 3">
    <name type="scientific">Phaeosphaeria nodorum (strain SN15 / ATCC MYA-4574 / FGSC 10173)</name>
    <name type="common">Glume blotch fungus</name>
    <name type="synonym">Parastagonospora nodorum</name>
    <dbReference type="NCBI Taxonomy" id="321614"/>
    <lineage>
        <taxon>Eukaryota</taxon>
        <taxon>Fungi</taxon>
        <taxon>Dikarya</taxon>
        <taxon>Ascomycota</taxon>
        <taxon>Pezizomycotina</taxon>
        <taxon>Dothideomycetes</taxon>
        <taxon>Pleosporomycetidae</taxon>
        <taxon>Pleosporales</taxon>
        <taxon>Pleosporineae</taxon>
        <taxon>Phaeosphaeriaceae</taxon>
        <taxon>Parastagonospora</taxon>
    </lineage>
</organism>
<dbReference type="InParanoid" id="Q0U156"/>
<gene>
    <name evidence="2" type="ORF">SNOG_14565</name>
</gene>
<evidence type="ECO:0000313" key="2">
    <source>
        <dbReference type="EMBL" id="EAT78105.2"/>
    </source>
</evidence>
<dbReference type="EMBL" id="CH445356">
    <property type="protein sequence ID" value="EAT78105.2"/>
    <property type="molecule type" value="Genomic_DNA"/>
</dbReference>
<evidence type="ECO:0000313" key="3">
    <source>
        <dbReference type="Proteomes" id="UP000001055"/>
    </source>
</evidence>
<dbReference type="GeneID" id="5981672"/>
<evidence type="ECO:0000256" key="1">
    <source>
        <dbReference type="SAM" id="MobiDB-lite"/>
    </source>
</evidence>
<feature type="region of interest" description="Disordered" evidence="1">
    <location>
        <begin position="84"/>
        <end position="110"/>
    </location>
</feature>
<dbReference type="Proteomes" id="UP000001055">
    <property type="component" value="Unassembled WGS sequence"/>
</dbReference>
<dbReference type="HOGENOM" id="CLU_2171944_0_0_1"/>
<dbReference type="AlphaFoldDB" id="Q0U156"/>
<name>Q0U156_PHANO</name>
<feature type="region of interest" description="Disordered" evidence="1">
    <location>
        <begin position="1"/>
        <end position="66"/>
    </location>
</feature>
<dbReference type="RefSeq" id="XP_001804747.1">
    <property type="nucleotide sequence ID" value="XM_001804695.1"/>
</dbReference>
<dbReference type="KEGG" id="pno:SNOG_14565"/>
<accession>Q0U156</accession>
<protein>
    <submittedName>
        <fullName evidence="2">Uncharacterized protein</fullName>
    </submittedName>
</protein>
<proteinExistence type="predicted"/>
<sequence>MSHSSKLFKAQKRKASVVSLGDEAPVEKKEVKREKKKKAKSNQRKGEKIAAKSMTPDPQPQPFFTNNRRFFNYTTHNVILRPRRQRNGILAHQKLPAQRRADMGQGAALH</sequence>
<feature type="compositionally biased region" description="Basic residues" evidence="1">
    <location>
        <begin position="34"/>
        <end position="43"/>
    </location>
</feature>